<dbReference type="GO" id="GO:0045252">
    <property type="term" value="C:oxoglutarate dehydrogenase complex"/>
    <property type="evidence" value="ECO:0007669"/>
    <property type="project" value="TreeGrafter"/>
</dbReference>
<protein>
    <recommendedName>
        <fullName evidence="10">Dihydrolipoyl dehydrogenase</fullName>
        <ecNumber evidence="10">1.8.1.4</ecNumber>
    </recommendedName>
</protein>
<keyword evidence="3" id="KW-0479">Metal-binding</keyword>
<dbReference type="SMART" id="SM00066">
    <property type="entry name" value="GAL4"/>
    <property type="match status" value="1"/>
</dbReference>
<feature type="compositionally biased region" description="Polar residues" evidence="12">
    <location>
        <begin position="1"/>
        <end position="20"/>
    </location>
</feature>
<evidence type="ECO:0000256" key="4">
    <source>
        <dbReference type="ARBA" id="ARBA00022827"/>
    </source>
</evidence>
<dbReference type="CDD" id="cd00067">
    <property type="entry name" value="GAL4"/>
    <property type="match status" value="1"/>
</dbReference>
<keyword evidence="6 10" id="KW-0520">NAD</keyword>
<dbReference type="CDD" id="cd12148">
    <property type="entry name" value="fungal_TF_MHR"/>
    <property type="match status" value="1"/>
</dbReference>
<dbReference type="PANTHER" id="PTHR22912:SF151">
    <property type="entry name" value="DIHYDROLIPOYL DEHYDROGENASE, MITOCHONDRIAL"/>
    <property type="match status" value="1"/>
</dbReference>
<comment type="miscellaneous">
    <text evidence="10">The active site is a redox-active disulfide bond.</text>
</comment>
<dbReference type="Gene3D" id="3.30.390.30">
    <property type="match status" value="1"/>
</dbReference>
<keyword evidence="7" id="KW-1015">Disulfide bond</keyword>
<dbReference type="GO" id="GO:0050660">
    <property type="term" value="F:flavin adenine dinucleotide binding"/>
    <property type="evidence" value="ECO:0007669"/>
    <property type="project" value="InterPro"/>
</dbReference>
<keyword evidence="8" id="KW-0539">Nucleus</keyword>
<dbReference type="GO" id="GO:0000981">
    <property type="term" value="F:DNA-binding transcription factor activity, RNA polymerase II-specific"/>
    <property type="evidence" value="ECO:0007669"/>
    <property type="project" value="InterPro"/>
</dbReference>
<dbReference type="GO" id="GO:0006103">
    <property type="term" value="P:2-oxoglutarate metabolic process"/>
    <property type="evidence" value="ECO:0007669"/>
    <property type="project" value="TreeGrafter"/>
</dbReference>
<keyword evidence="9 10" id="KW-0676">Redox-active center</keyword>
<dbReference type="SUPFAM" id="SSF57701">
    <property type="entry name" value="Zn2/Cys6 DNA-binding domain"/>
    <property type="match status" value="1"/>
</dbReference>
<evidence type="ECO:0000256" key="10">
    <source>
        <dbReference type="RuleBase" id="RU003692"/>
    </source>
</evidence>
<comment type="similarity">
    <text evidence="1 10">Belongs to the class-I pyridine nucleotide-disulfide oxidoreductase family.</text>
</comment>
<dbReference type="PANTHER" id="PTHR22912">
    <property type="entry name" value="DISULFIDE OXIDOREDUCTASE"/>
    <property type="match status" value="1"/>
</dbReference>
<evidence type="ECO:0000256" key="3">
    <source>
        <dbReference type="ARBA" id="ARBA00022723"/>
    </source>
</evidence>
<dbReference type="InterPro" id="IPR007219">
    <property type="entry name" value="XnlR_reg_dom"/>
</dbReference>
<dbReference type="GO" id="GO:0006351">
    <property type="term" value="P:DNA-templated transcription"/>
    <property type="evidence" value="ECO:0007669"/>
    <property type="project" value="InterPro"/>
</dbReference>
<name>A0A5B0MZJ5_PUCGR</name>
<dbReference type="GO" id="GO:0004148">
    <property type="term" value="F:dihydrolipoyl dehydrogenase (NADH) activity"/>
    <property type="evidence" value="ECO:0007669"/>
    <property type="project" value="UniProtKB-EC"/>
</dbReference>
<dbReference type="InterPro" id="IPR001138">
    <property type="entry name" value="Zn2Cys6_DnaBD"/>
</dbReference>
<dbReference type="SUPFAM" id="SSF51905">
    <property type="entry name" value="FAD/NAD(P)-binding domain"/>
    <property type="match status" value="1"/>
</dbReference>
<dbReference type="InterPro" id="IPR006258">
    <property type="entry name" value="Lipoamide_DH"/>
</dbReference>
<dbReference type="FunFam" id="3.50.50.60:FF:000001">
    <property type="entry name" value="Dihydrolipoyl dehydrogenase, mitochondrial"/>
    <property type="match status" value="1"/>
</dbReference>
<dbReference type="Gene3D" id="3.50.50.60">
    <property type="entry name" value="FAD/NAD(P)-binding domain"/>
    <property type="match status" value="2"/>
</dbReference>
<dbReference type="FunFam" id="3.30.390.30:FF:000001">
    <property type="entry name" value="Dihydrolipoyl dehydrogenase"/>
    <property type="match status" value="1"/>
</dbReference>
<organism evidence="14 15">
    <name type="scientific">Puccinia graminis f. sp. tritici</name>
    <dbReference type="NCBI Taxonomy" id="56615"/>
    <lineage>
        <taxon>Eukaryota</taxon>
        <taxon>Fungi</taxon>
        <taxon>Dikarya</taxon>
        <taxon>Basidiomycota</taxon>
        <taxon>Pucciniomycotina</taxon>
        <taxon>Pucciniomycetes</taxon>
        <taxon>Pucciniales</taxon>
        <taxon>Pucciniaceae</taxon>
        <taxon>Puccinia</taxon>
    </lineage>
</organism>
<feature type="compositionally biased region" description="Polar residues" evidence="12">
    <location>
        <begin position="251"/>
        <end position="267"/>
    </location>
</feature>
<keyword evidence="2 10" id="KW-0285">Flavoprotein</keyword>
<dbReference type="InterPro" id="IPR016156">
    <property type="entry name" value="FAD/NAD-linked_Rdtase_dimer_sf"/>
</dbReference>
<comment type="cofactor">
    <cofactor evidence="10">
        <name>FAD</name>
        <dbReference type="ChEBI" id="CHEBI:57692"/>
    </cofactor>
    <text evidence="10">Binds 1 FAD per subunit.</text>
</comment>
<dbReference type="AlphaFoldDB" id="A0A5B0MZJ5"/>
<dbReference type="InterPro" id="IPR004099">
    <property type="entry name" value="Pyr_nucl-diS_OxRdtase_dimer"/>
</dbReference>
<dbReference type="SUPFAM" id="SSF55424">
    <property type="entry name" value="FAD/NAD-linked reductases, dimerisation (C-terminal) domain"/>
    <property type="match status" value="1"/>
</dbReference>
<evidence type="ECO:0000256" key="7">
    <source>
        <dbReference type="ARBA" id="ARBA00023157"/>
    </source>
</evidence>
<dbReference type="Pfam" id="PF00172">
    <property type="entry name" value="Zn_clus"/>
    <property type="match status" value="1"/>
</dbReference>
<evidence type="ECO:0000256" key="11">
    <source>
        <dbReference type="SAM" id="Coils"/>
    </source>
</evidence>
<accession>A0A5B0MZJ5</accession>
<dbReference type="PROSITE" id="PS50048">
    <property type="entry name" value="ZN2_CY6_FUNGAL_2"/>
    <property type="match status" value="1"/>
</dbReference>
<dbReference type="Pfam" id="PF02852">
    <property type="entry name" value="Pyr_redox_dim"/>
    <property type="match status" value="1"/>
</dbReference>
<evidence type="ECO:0000256" key="1">
    <source>
        <dbReference type="ARBA" id="ARBA00007532"/>
    </source>
</evidence>
<dbReference type="NCBIfam" id="TIGR01350">
    <property type="entry name" value="lipoamide_DH"/>
    <property type="match status" value="1"/>
</dbReference>
<evidence type="ECO:0000256" key="8">
    <source>
        <dbReference type="ARBA" id="ARBA00023242"/>
    </source>
</evidence>
<dbReference type="SMART" id="SM00906">
    <property type="entry name" value="Fungal_trans"/>
    <property type="match status" value="1"/>
</dbReference>
<keyword evidence="4 10" id="KW-0274">FAD</keyword>
<evidence type="ECO:0000313" key="14">
    <source>
        <dbReference type="EMBL" id="KAA1081604.1"/>
    </source>
</evidence>
<dbReference type="Gene3D" id="4.10.240.10">
    <property type="entry name" value="Zn(2)-C6 fungal-type DNA-binding domain"/>
    <property type="match status" value="1"/>
</dbReference>
<dbReference type="InterPro" id="IPR012999">
    <property type="entry name" value="Pyr_OxRdtase_I_AS"/>
</dbReference>
<reference evidence="14 15" key="1">
    <citation type="submission" date="2019-05" db="EMBL/GenBank/DDBJ databases">
        <title>Emergence of the Ug99 lineage of the wheat stem rust pathogen through somatic hybridization.</title>
        <authorList>
            <person name="Li F."/>
            <person name="Upadhyaya N.M."/>
            <person name="Sperschneider J."/>
            <person name="Matny O."/>
            <person name="Nguyen-Phuc H."/>
            <person name="Mago R."/>
            <person name="Raley C."/>
            <person name="Miller M.E."/>
            <person name="Silverstein K.A.T."/>
            <person name="Henningsen E."/>
            <person name="Hirsch C.D."/>
            <person name="Visser B."/>
            <person name="Pretorius Z.A."/>
            <person name="Steffenson B.J."/>
            <person name="Schwessinger B."/>
            <person name="Dodds P.N."/>
            <person name="Figueroa M."/>
        </authorList>
    </citation>
    <scope>NUCLEOTIDE SEQUENCE [LARGE SCALE GENOMIC DNA]</scope>
    <source>
        <strain evidence="14 15">Ug99</strain>
    </source>
</reference>
<dbReference type="InterPro" id="IPR036188">
    <property type="entry name" value="FAD/NAD-bd_sf"/>
</dbReference>
<proteinExistence type="inferred from homology"/>
<keyword evidence="11" id="KW-0175">Coiled coil</keyword>
<dbReference type="GO" id="GO:0003677">
    <property type="term" value="F:DNA binding"/>
    <property type="evidence" value="ECO:0007669"/>
    <property type="project" value="InterPro"/>
</dbReference>
<keyword evidence="5 10" id="KW-0560">Oxidoreductase</keyword>
<evidence type="ECO:0000256" key="12">
    <source>
        <dbReference type="SAM" id="MobiDB-lite"/>
    </source>
</evidence>
<dbReference type="PRINTS" id="PR00411">
    <property type="entry name" value="PNDRDTASEI"/>
</dbReference>
<dbReference type="GO" id="GO:0005739">
    <property type="term" value="C:mitochondrion"/>
    <property type="evidence" value="ECO:0007669"/>
    <property type="project" value="TreeGrafter"/>
</dbReference>
<dbReference type="InterPro" id="IPR023753">
    <property type="entry name" value="FAD/NAD-binding_dom"/>
</dbReference>
<comment type="catalytic activity">
    <reaction evidence="10">
        <text>N(6)-[(R)-dihydrolipoyl]-L-lysyl-[protein] + NAD(+) = N(6)-[(R)-lipoyl]-L-lysyl-[protein] + NADH + H(+)</text>
        <dbReference type="Rhea" id="RHEA:15045"/>
        <dbReference type="Rhea" id="RHEA-COMP:10474"/>
        <dbReference type="Rhea" id="RHEA-COMP:10475"/>
        <dbReference type="ChEBI" id="CHEBI:15378"/>
        <dbReference type="ChEBI" id="CHEBI:57540"/>
        <dbReference type="ChEBI" id="CHEBI:57945"/>
        <dbReference type="ChEBI" id="CHEBI:83099"/>
        <dbReference type="ChEBI" id="CHEBI:83100"/>
        <dbReference type="EC" id="1.8.1.4"/>
    </reaction>
</comment>
<dbReference type="Pfam" id="PF07992">
    <property type="entry name" value="Pyr_redox_2"/>
    <property type="match status" value="1"/>
</dbReference>
<dbReference type="InterPro" id="IPR050151">
    <property type="entry name" value="Class-I_Pyr_Nuc-Dis_Oxidored"/>
</dbReference>
<feature type="compositionally biased region" description="Low complexity" evidence="12">
    <location>
        <begin position="21"/>
        <end position="36"/>
    </location>
</feature>
<dbReference type="Pfam" id="PF04082">
    <property type="entry name" value="Fungal_trans"/>
    <property type="match status" value="1"/>
</dbReference>
<feature type="coiled-coil region" evidence="11">
    <location>
        <begin position="94"/>
        <end position="128"/>
    </location>
</feature>
<evidence type="ECO:0000313" key="15">
    <source>
        <dbReference type="Proteomes" id="UP000325313"/>
    </source>
</evidence>
<dbReference type="EMBL" id="VDEP01000441">
    <property type="protein sequence ID" value="KAA1081604.1"/>
    <property type="molecule type" value="Genomic_DNA"/>
</dbReference>
<comment type="caution">
    <text evidence="14">The sequence shown here is derived from an EMBL/GenBank/DDBJ whole genome shotgun (WGS) entry which is preliminary data.</text>
</comment>
<evidence type="ECO:0000256" key="5">
    <source>
        <dbReference type="ARBA" id="ARBA00023002"/>
    </source>
</evidence>
<feature type="region of interest" description="Disordered" evidence="12">
    <location>
        <begin position="1"/>
        <end position="36"/>
    </location>
</feature>
<evidence type="ECO:0000256" key="9">
    <source>
        <dbReference type="ARBA" id="ARBA00023284"/>
    </source>
</evidence>
<evidence type="ECO:0000259" key="13">
    <source>
        <dbReference type="PROSITE" id="PS50048"/>
    </source>
</evidence>
<dbReference type="EC" id="1.8.1.4" evidence="10"/>
<dbReference type="PROSITE" id="PS00076">
    <property type="entry name" value="PYRIDINE_REDOX_1"/>
    <property type="match status" value="1"/>
</dbReference>
<evidence type="ECO:0000256" key="6">
    <source>
        <dbReference type="ARBA" id="ARBA00023027"/>
    </source>
</evidence>
<dbReference type="PRINTS" id="PR00368">
    <property type="entry name" value="FADPNR"/>
</dbReference>
<sequence>MLTGIQSQTQSKLKMDQPQQKTTTRRTTTTTTTNRKTNNVLHRNKACLSCRARKTKCDAVKPICSSCKRMGPEQQSQCKYDQAPKWLESLVCPNRTQQNRIVELEQKLESLELKLNQLRTQAAIRQEQELLQLQQQTTKALPLPTGITYNQNTTTTTTTTTSHFQTDHHHPKSFFTTQQNILLSNQNEDLESYHQAFQPVYTDQHPQSIISLIDHPPTNHSLVIRQHDGQLTQAEFNPYPSQFITPIFDSPSPSTTSSIHDPSTPSPHNYHHQHHHYLSAQNSDPHLPVSEPNWYSHLPSRKICKLLIKAFFNRPLSPFTLVEPIGLQSRLDLSILDPHFPEPVLIHAICATGAQYISRDALTPVYWTHPQGPHVHHAEWAERLLNAGISTLREPRKLLELAEAAVLCCQYYTVVGKPLMIWKSLGCCIRLATLVGLNINLINPPSHHQEHVSHSHSGLQKVSFWPDGVGVLDRPTNPNVQHYRTLLWWYVFCCDKMCSAAGGFASTVDEKDSMIPISSPTIYRVNEQDGSQRRMSREEEEEEMACISPHSPSFFFKHRTGDQGSLQLLIKAAVLLGKVNTTLYRRSHPAKTSHEIHQEHEHLSNLIWGLYHSIPPSFKNPFKMTRFGQLDACLLSAHTLIHTSLIQLNEDLVCLDLHPPAEDGHLQICKLSGQVLIDWFLQLIQHKNLGLISVDLGQLLCGNPTLNFGLSVAMRTQCRLIAINRVFNPSARAELDLLSFQIDQILGHLSKSAKMPLEARRFASQTDQKEYDVVVIGGGPGGYVAAIKAAQLGLKTACVEKRGALGGTCLNVGCIPSKAMLNNSHIYHQTQHDLKNRGIDVGDVKLNLPNMLKAKNKAVSSLTKGIEGLFKKNKVDYIKGHGALSSTTSVTVDLIDGGKQDLSTKNIIIATGSEVSPFPGGAIEIDEKRIVSSTGALDLQEVPKKMVVIGGGIIGLEMGSVWSRLGAEVTVVEYLGTIGGQGIDGEIAQSFQKILSKQGIKFKLNTKVTGLEKIDERNHHVKIESADGAKTDQLEADVVLVAVGRRPNTSGLNLEAVGVEVDQRGKVVIDSQYSTSVPNIKCIGDVTYGQMLAHKAEEEGIAIAEMLKTGHGHVNYDVIPSVVYTHPEVAWVGKTEEDLKKANVKYSIGKFPFLANSRAKTNDDSEGMVKFLTEKETDKILGVHIIGPNAGEMIGEAVLAMEYSASAEDVARTSHAHPTLSEAFKEAAMAATGKAIHF</sequence>
<dbReference type="InterPro" id="IPR036864">
    <property type="entry name" value="Zn2-C6_fun-type_DNA-bd_sf"/>
</dbReference>
<dbReference type="GO" id="GO:0008270">
    <property type="term" value="F:zinc ion binding"/>
    <property type="evidence" value="ECO:0007669"/>
    <property type="project" value="InterPro"/>
</dbReference>
<feature type="domain" description="Zn(2)-C6 fungal-type" evidence="13">
    <location>
        <begin position="46"/>
        <end position="80"/>
    </location>
</feature>
<gene>
    <name evidence="14" type="primary">LPD1</name>
    <name evidence="14" type="ORF">PGTUg99_021424</name>
</gene>
<dbReference type="Proteomes" id="UP000325313">
    <property type="component" value="Unassembled WGS sequence"/>
</dbReference>
<evidence type="ECO:0000256" key="2">
    <source>
        <dbReference type="ARBA" id="ARBA00022630"/>
    </source>
</evidence>
<feature type="region of interest" description="Disordered" evidence="12">
    <location>
        <begin position="250"/>
        <end position="275"/>
    </location>
</feature>